<sequence>MALYLQRITQETQDRIIEAIEEISEDAIGQTTAINKLFSQITSEVADDESRQQLLAIQNFAAKSHDMTVKRVGKKEADMEKEILETFRRVSSEIEKLLAKIDWLRP</sequence>
<dbReference type="EMBL" id="MNVN01000021">
    <property type="protein sequence ID" value="OIO30280.1"/>
    <property type="molecule type" value="Genomic_DNA"/>
</dbReference>
<accession>A0A1J4V2T4</accession>
<dbReference type="Proteomes" id="UP000181992">
    <property type="component" value="Unassembled WGS sequence"/>
</dbReference>
<organism evidence="1 2">
    <name type="scientific">Candidatus Nomurabacteria bacterium CG1_02_43_90</name>
    <dbReference type="NCBI Taxonomy" id="1805281"/>
    <lineage>
        <taxon>Bacteria</taxon>
        <taxon>Candidatus Nomuraibacteriota</taxon>
    </lineage>
</organism>
<comment type="caution">
    <text evidence="1">The sequence shown here is derived from an EMBL/GenBank/DDBJ whole genome shotgun (WGS) entry which is preliminary data.</text>
</comment>
<evidence type="ECO:0000313" key="1">
    <source>
        <dbReference type="EMBL" id="OIO30280.1"/>
    </source>
</evidence>
<dbReference type="AlphaFoldDB" id="A0A1J4V2T4"/>
<protein>
    <submittedName>
        <fullName evidence="1">Uncharacterized protein</fullName>
    </submittedName>
</protein>
<proteinExistence type="predicted"/>
<reference evidence="1 2" key="1">
    <citation type="journal article" date="2016" name="Environ. Microbiol.">
        <title>Genomic resolution of a cold subsurface aquifer community provides metabolic insights for novel microbes adapted to high CO concentrations.</title>
        <authorList>
            <person name="Probst A.J."/>
            <person name="Castelle C.J."/>
            <person name="Singh A."/>
            <person name="Brown C.T."/>
            <person name="Anantharaman K."/>
            <person name="Sharon I."/>
            <person name="Hug L.A."/>
            <person name="Burstein D."/>
            <person name="Emerson J.B."/>
            <person name="Thomas B.C."/>
            <person name="Banfield J.F."/>
        </authorList>
    </citation>
    <scope>NUCLEOTIDE SEQUENCE [LARGE SCALE GENOMIC DNA]</scope>
    <source>
        <strain evidence="1">CG1_02_43_90</strain>
    </source>
</reference>
<evidence type="ECO:0000313" key="2">
    <source>
        <dbReference type="Proteomes" id="UP000181992"/>
    </source>
</evidence>
<name>A0A1J4V2T4_9BACT</name>
<gene>
    <name evidence="1" type="ORF">AUJ77_03495</name>
</gene>